<dbReference type="EMBL" id="DVJQ01000040">
    <property type="protein sequence ID" value="HIS74279.1"/>
    <property type="molecule type" value="Genomic_DNA"/>
</dbReference>
<dbReference type="Proteomes" id="UP000886865">
    <property type="component" value="Unassembled WGS sequence"/>
</dbReference>
<evidence type="ECO:0000313" key="2">
    <source>
        <dbReference type="Proteomes" id="UP000886865"/>
    </source>
</evidence>
<accession>A0A9D1FIS3</accession>
<proteinExistence type="predicted"/>
<name>A0A9D1FIS3_9BACT</name>
<evidence type="ECO:0000313" key="1">
    <source>
        <dbReference type="EMBL" id="HIS74279.1"/>
    </source>
</evidence>
<dbReference type="AlphaFoldDB" id="A0A9D1FIS3"/>
<comment type="caution">
    <text evidence="1">The sequence shown here is derived from an EMBL/GenBank/DDBJ whole genome shotgun (WGS) entry which is preliminary data.</text>
</comment>
<organism evidence="1 2">
    <name type="scientific">Candidatus Galligastranaerophilus intestinavium</name>
    <dbReference type="NCBI Taxonomy" id="2840836"/>
    <lineage>
        <taxon>Bacteria</taxon>
        <taxon>Candidatus Galligastranaerophilus</taxon>
    </lineage>
</organism>
<reference evidence="1" key="2">
    <citation type="journal article" date="2021" name="PeerJ">
        <title>Extensive microbial diversity within the chicken gut microbiome revealed by metagenomics and culture.</title>
        <authorList>
            <person name="Gilroy R."/>
            <person name="Ravi A."/>
            <person name="Getino M."/>
            <person name="Pursley I."/>
            <person name="Horton D.L."/>
            <person name="Alikhan N.F."/>
            <person name="Baker D."/>
            <person name="Gharbi K."/>
            <person name="Hall N."/>
            <person name="Watson M."/>
            <person name="Adriaenssens E.M."/>
            <person name="Foster-Nyarko E."/>
            <person name="Jarju S."/>
            <person name="Secka A."/>
            <person name="Antonio M."/>
            <person name="Oren A."/>
            <person name="Chaudhuri R.R."/>
            <person name="La Ragione R."/>
            <person name="Hildebrand F."/>
            <person name="Pallen M.J."/>
        </authorList>
    </citation>
    <scope>NUCLEOTIDE SEQUENCE</scope>
    <source>
        <strain evidence="1">CHK152-2871</strain>
    </source>
</reference>
<reference evidence="1" key="1">
    <citation type="submission" date="2020-10" db="EMBL/GenBank/DDBJ databases">
        <authorList>
            <person name="Gilroy R."/>
        </authorList>
    </citation>
    <scope>NUCLEOTIDE SEQUENCE</scope>
    <source>
        <strain evidence="1">CHK152-2871</strain>
    </source>
</reference>
<sequence length="151" mass="16910">MEQSFMRVSLNSSKPPITFRSKNHSVNVTSTGPINSWESNAIVQDILRAKMPKRSDNKIALDTSKSDVFILRGENAQSAKISQESCDTLRHSDEEKHNLTQILLQPKKAKRQAAIYFDGTSLEGKKLSVVNIDKSQKGRIKVRIKALDVMA</sequence>
<gene>
    <name evidence="1" type="ORF">IAA86_04580</name>
</gene>
<protein>
    <submittedName>
        <fullName evidence="1">Uncharacterized protein</fullName>
    </submittedName>
</protein>